<dbReference type="AlphaFoldDB" id="A0A7R9BHT8"/>
<dbReference type="PROSITE" id="PS50002">
    <property type="entry name" value="SH3"/>
    <property type="match status" value="1"/>
</dbReference>
<evidence type="ECO:0000256" key="2">
    <source>
        <dbReference type="ARBA" id="ARBA00022443"/>
    </source>
</evidence>
<reference evidence="15" key="1">
    <citation type="submission" date="2020-11" db="EMBL/GenBank/DDBJ databases">
        <authorList>
            <person name="Tran Van P."/>
        </authorList>
    </citation>
    <scope>NUCLEOTIDE SEQUENCE</scope>
</reference>
<evidence type="ECO:0000259" key="13">
    <source>
        <dbReference type="PROSITE" id="PS50003"/>
    </source>
</evidence>
<dbReference type="InterPro" id="IPR004148">
    <property type="entry name" value="BAR_dom"/>
</dbReference>
<dbReference type="Gene3D" id="1.25.40.20">
    <property type="entry name" value="Ankyrin repeat-containing domain"/>
    <property type="match status" value="1"/>
</dbReference>
<evidence type="ECO:0000256" key="7">
    <source>
        <dbReference type="ARBA" id="ARBA00023043"/>
    </source>
</evidence>
<gene>
    <name evidence="15" type="ORF">NMOB1V02_LOCUS2056</name>
</gene>
<dbReference type="Pfam" id="PF16746">
    <property type="entry name" value="BAR_3"/>
    <property type="match status" value="1"/>
</dbReference>
<dbReference type="GO" id="GO:0005737">
    <property type="term" value="C:cytoplasm"/>
    <property type="evidence" value="ECO:0007669"/>
    <property type="project" value="UniProtKB-SubCell"/>
</dbReference>
<dbReference type="InterPro" id="IPR037844">
    <property type="entry name" value="PH_ASAP"/>
</dbReference>
<evidence type="ECO:0000256" key="4">
    <source>
        <dbReference type="ARBA" id="ARBA00022723"/>
    </source>
</evidence>
<dbReference type="InterPro" id="IPR011993">
    <property type="entry name" value="PH-like_dom_sf"/>
</dbReference>
<name>A0A7R9BHT8_9CRUS</name>
<evidence type="ECO:0000256" key="1">
    <source>
        <dbReference type="ARBA" id="ARBA00004496"/>
    </source>
</evidence>
<keyword evidence="16" id="KW-1185">Reference proteome</keyword>
<dbReference type="CDD" id="cd07604">
    <property type="entry name" value="BAR_ASAPs"/>
    <property type="match status" value="1"/>
</dbReference>
<dbReference type="InterPro" id="IPR001849">
    <property type="entry name" value="PH_domain"/>
</dbReference>
<dbReference type="Gene3D" id="1.10.220.150">
    <property type="entry name" value="Arf GTPase activating protein"/>
    <property type="match status" value="1"/>
</dbReference>
<dbReference type="PROSITE" id="PS50115">
    <property type="entry name" value="ARFGAP"/>
    <property type="match status" value="1"/>
</dbReference>
<organism evidence="15">
    <name type="scientific">Notodromas monacha</name>
    <dbReference type="NCBI Taxonomy" id="399045"/>
    <lineage>
        <taxon>Eukaryota</taxon>
        <taxon>Metazoa</taxon>
        <taxon>Ecdysozoa</taxon>
        <taxon>Arthropoda</taxon>
        <taxon>Crustacea</taxon>
        <taxon>Oligostraca</taxon>
        <taxon>Ostracoda</taxon>
        <taxon>Podocopa</taxon>
        <taxon>Podocopida</taxon>
        <taxon>Cypridocopina</taxon>
        <taxon>Cypridoidea</taxon>
        <taxon>Cyprididae</taxon>
        <taxon>Notodromas</taxon>
    </lineage>
</organism>
<dbReference type="PANTHER" id="PTHR45854">
    <property type="entry name" value="ASAP FAMILY MEMBER"/>
    <property type="match status" value="1"/>
</dbReference>
<dbReference type="SUPFAM" id="SSF103657">
    <property type="entry name" value="BAR/IMD domain-like"/>
    <property type="match status" value="1"/>
</dbReference>
<dbReference type="SUPFAM" id="SSF50729">
    <property type="entry name" value="PH domain-like"/>
    <property type="match status" value="1"/>
</dbReference>
<dbReference type="OrthoDB" id="435430at2759"/>
<feature type="region of interest" description="Disordered" evidence="11">
    <location>
        <begin position="796"/>
        <end position="887"/>
    </location>
</feature>
<dbReference type="SMART" id="SM00105">
    <property type="entry name" value="ArfGap"/>
    <property type="match status" value="1"/>
</dbReference>
<dbReference type="Gene3D" id="2.30.30.40">
    <property type="entry name" value="SH3 Domains"/>
    <property type="match status" value="1"/>
</dbReference>
<dbReference type="CDD" id="cd13251">
    <property type="entry name" value="PH_ASAP"/>
    <property type="match status" value="1"/>
</dbReference>
<dbReference type="Pfam" id="PF01412">
    <property type="entry name" value="ArfGap"/>
    <property type="match status" value="1"/>
</dbReference>
<evidence type="ECO:0000259" key="12">
    <source>
        <dbReference type="PROSITE" id="PS50002"/>
    </source>
</evidence>
<dbReference type="SMART" id="SM00326">
    <property type="entry name" value="SH3"/>
    <property type="match status" value="1"/>
</dbReference>
<keyword evidence="4" id="KW-0479">Metal-binding</keyword>
<evidence type="ECO:0000256" key="11">
    <source>
        <dbReference type="SAM" id="MobiDB-lite"/>
    </source>
</evidence>
<dbReference type="InterPro" id="IPR002110">
    <property type="entry name" value="Ankyrin_rpt"/>
</dbReference>
<dbReference type="GO" id="GO:0005096">
    <property type="term" value="F:GTPase activator activity"/>
    <property type="evidence" value="ECO:0007669"/>
    <property type="project" value="InterPro"/>
</dbReference>
<keyword evidence="3" id="KW-0963">Cytoplasm</keyword>
<dbReference type="SUPFAM" id="SSF50044">
    <property type="entry name" value="SH3-domain"/>
    <property type="match status" value="1"/>
</dbReference>
<evidence type="ECO:0000256" key="3">
    <source>
        <dbReference type="ARBA" id="ARBA00022490"/>
    </source>
</evidence>
<feature type="domain" description="Arf-GAP" evidence="14">
    <location>
        <begin position="447"/>
        <end position="588"/>
    </location>
</feature>
<protein>
    <submittedName>
        <fullName evidence="15">Uncharacterized protein</fullName>
    </submittedName>
</protein>
<dbReference type="Gene3D" id="1.25.40.950">
    <property type="match status" value="1"/>
</dbReference>
<dbReference type="InterPro" id="IPR038508">
    <property type="entry name" value="ArfGAP_dom_sf"/>
</dbReference>
<dbReference type="InterPro" id="IPR036770">
    <property type="entry name" value="Ankyrin_rpt-contain_sf"/>
</dbReference>
<dbReference type="Gene3D" id="2.30.29.30">
    <property type="entry name" value="Pleckstrin-homology domain (PH domain)/Phosphotyrosine-binding domain (PTB)"/>
    <property type="match status" value="1"/>
</dbReference>
<dbReference type="PANTHER" id="PTHR45854:SF3">
    <property type="entry name" value="ARFGAP WITH SH3 DOMAIN, ANK REPEAT AND PH DOMAIN-CONTAINING PROTEIN"/>
    <property type="match status" value="1"/>
</dbReference>
<dbReference type="Pfam" id="PF00018">
    <property type="entry name" value="SH3_1"/>
    <property type="match status" value="1"/>
</dbReference>
<evidence type="ECO:0000256" key="8">
    <source>
        <dbReference type="PROSITE-ProRule" id="PRU00023"/>
    </source>
</evidence>
<dbReference type="Pfam" id="PF12796">
    <property type="entry name" value="Ank_2"/>
    <property type="match status" value="1"/>
</dbReference>
<evidence type="ECO:0000259" key="14">
    <source>
        <dbReference type="PROSITE" id="PS50115"/>
    </source>
</evidence>
<dbReference type="GO" id="GO:0008270">
    <property type="term" value="F:zinc ion binding"/>
    <property type="evidence" value="ECO:0007669"/>
    <property type="project" value="UniProtKB-KW"/>
</dbReference>
<feature type="region of interest" description="Disordered" evidence="11">
    <location>
        <begin position="929"/>
        <end position="951"/>
    </location>
</feature>
<keyword evidence="2 9" id="KW-0728">SH3 domain</keyword>
<evidence type="ECO:0000256" key="9">
    <source>
        <dbReference type="PROSITE-ProRule" id="PRU00192"/>
    </source>
</evidence>
<dbReference type="FunFam" id="2.30.29.30:FF:000322">
    <property type="entry name" value="Uncharacterized protein, isoform B"/>
    <property type="match status" value="1"/>
</dbReference>
<evidence type="ECO:0000313" key="16">
    <source>
        <dbReference type="Proteomes" id="UP000678499"/>
    </source>
</evidence>
<keyword evidence="5" id="KW-0677">Repeat</keyword>
<dbReference type="InterPro" id="IPR037278">
    <property type="entry name" value="ARFGAP/RecO"/>
</dbReference>
<dbReference type="SMART" id="SM00233">
    <property type="entry name" value="PH"/>
    <property type="match status" value="1"/>
</dbReference>
<dbReference type="Gene3D" id="1.20.1270.60">
    <property type="entry name" value="Arfaptin homology (AH) domain/BAR domain"/>
    <property type="match status" value="1"/>
</dbReference>
<dbReference type="PROSITE" id="PS50297">
    <property type="entry name" value="ANK_REP_REGION"/>
    <property type="match status" value="1"/>
</dbReference>
<feature type="compositionally biased region" description="Polar residues" evidence="11">
    <location>
        <begin position="839"/>
        <end position="850"/>
    </location>
</feature>
<evidence type="ECO:0000256" key="5">
    <source>
        <dbReference type="ARBA" id="ARBA00022737"/>
    </source>
</evidence>
<dbReference type="SUPFAM" id="SSF57863">
    <property type="entry name" value="ArfGap/RecO-like zinc finger"/>
    <property type="match status" value="1"/>
</dbReference>
<evidence type="ECO:0000256" key="10">
    <source>
        <dbReference type="PROSITE-ProRule" id="PRU00288"/>
    </source>
</evidence>
<dbReference type="InterPro" id="IPR001164">
    <property type="entry name" value="ArfGAP_dom"/>
</dbReference>
<keyword evidence="7 8" id="KW-0040">ANK repeat</keyword>
<comment type="subcellular location">
    <subcellularLocation>
        <location evidence="1">Cytoplasm</location>
    </subcellularLocation>
</comment>
<dbReference type="InterPro" id="IPR043593">
    <property type="entry name" value="ASAP"/>
</dbReference>
<dbReference type="Proteomes" id="UP000678499">
    <property type="component" value="Unassembled WGS sequence"/>
</dbReference>
<dbReference type="InterPro" id="IPR001452">
    <property type="entry name" value="SH3_domain"/>
</dbReference>
<dbReference type="PROSITE" id="PS50088">
    <property type="entry name" value="ANK_REPEAT"/>
    <property type="match status" value="1"/>
</dbReference>
<proteinExistence type="predicted"/>
<dbReference type="PRINTS" id="PR00405">
    <property type="entry name" value="REVINTRACTNG"/>
</dbReference>
<feature type="domain" description="PH" evidence="13">
    <location>
        <begin position="309"/>
        <end position="408"/>
    </location>
</feature>
<dbReference type="CDD" id="cd08834">
    <property type="entry name" value="ArfGap_ASAP"/>
    <property type="match status" value="1"/>
</dbReference>
<keyword evidence="6" id="KW-0862">Zinc</keyword>
<dbReference type="SMART" id="SM00248">
    <property type="entry name" value="ANK"/>
    <property type="match status" value="3"/>
</dbReference>
<feature type="domain" description="SH3" evidence="12">
    <location>
        <begin position="951"/>
        <end position="1015"/>
    </location>
</feature>
<evidence type="ECO:0000256" key="6">
    <source>
        <dbReference type="ARBA" id="ARBA00022833"/>
    </source>
</evidence>
<dbReference type="EMBL" id="OA882257">
    <property type="protein sequence ID" value="CAD7274206.1"/>
    <property type="molecule type" value="Genomic_DNA"/>
</dbReference>
<dbReference type="SUPFAM" id="SSF48403">
    <property type="entry name" value="Ankyrin repeat"/>
    <property type="match status" value="1"/>
</dbReference>
<accession>A0A7R9BHT8</accession>
<dbReference type="PROSITE" id="PS50003">
    <property type="entry name" value="PH_DOMAIN"/>
    <property type="match status" value="1"/>
</dbReference>
<dbReference type="EMBL" id="CAJPEX010000220">
    <property type="protein sequence ID" value="CAG0914358.1"/>
    <property type="molecule type" value="Genomic_DNA"/>
</dbReference>
<sequence length="1015" mass="113077">MPPSITVNEFIRETREDFSSPTTSTFVHRIPQCRQTISVLDESLEHDREGLVKLKKAVKAVYSSGKCKKPHMDNENYFSQSLEKMGMISATQDYDKDLALAFNKFSVVTRDLSTLTKSLMDRLNSSVLIPLDCFIKGEFREVSGDMRRPFDRAWKDYDAKFGRIEKEKKLQAKEAGLTRSEITAAEIADEMEKERKNLQLKMCEYLLKFNDIRTKKGVDLLQNLIGYYHAQITYFQEGLKTIEHYRDYFSDLASKVQKVRQYEEVEKKRLTELKTLLKPTEKDIPHPIAGNSQPAGYSLHQLQGKKEHGTTKVGYLLKKSEGKMRRVWQRRRCEVNEGFLFISHSDENKPPTKINLLTSQFKTVPDDERSFDLIACNRTYHFQVEGEDTACMEREREAWVSVLINCRDSQLKNAFQSNGPSSCLGSAEKDDGRLGHKLSASLREMQQQITKQILKLPGNDRCVDCFGQNDATWISTNFGVVMCIECSGVHRDLGVHISRVQSLTLDHVGTAQLLIARNMTNLAFNEVMEAYFPAGCPAKPKPNSSMYDSIQEFSSMKLSELKYVEEKRVFIRAKYVERKYVVRTTYDQSELLTDLEAAVTSRHVTQLLQAWAEGTDICSPLPSRSCSCLSHLVFICVFQPNEETALHLAVEQEDGRSLHIVDFLVQNAAAAQVSGVDVATTAGDTPLHLAVRRGQVDCMKLLLRSGADPNAENADGQSPMHLAKQMHLASAEELLNHALEGKKVLFENVTIDWTTLPQEEPSTDLSDDDIAVDSDFSAVVGAANRASSVLSGATVRAQGGSGGASKSVARTTSSVVPEISPTQRRQRSQTETLWRGSNVDVTSPGSSQGLASMKKRAAPRPPPGWMPLEQSQRRKSSSSDTGGHGSKLHLAGARLVLPPGEMPALKSASGKSAGAVAKMANGQSIESLNSVLSSDDNPQPPPRKRGDQLTPRAKRCRALYDCEADNEDELTFREGDLIVITNTETDDENWLEGHIEGDPTKAGLFPLSFVHLLPD</sequence>
<evidence type="ECO:0000313" key="15">
    <source>
        <dbReference type="EMBL" id="CAD7274206.1"/>
    </source>
</evidence>
<keyword evidence="10" id="KW-0863">Zinc-finger</keyword>
<dbReference type="InterPro" id="IPR027267">
    <property type="entry name" value="AH/BAR_dom_sf"/>
</dbReference>
<dbReference type="PRINTS" id="PR00452">
    <property type="entry name" value="SH3DOMAIN"/>
</dbReference>
<dbReference type="InterPro" id="IPR036028">
    <property type="entry name" value="SH3-like_dom_sf"/>
</dbReference>
<feature type="repeat" description="ANK" evidence="8">
    <location>
        <begin position="682"/>
        <end position="714"/>
    </location>
</feature>
<feature type="compositionally biased region" description="Polar residues" evidence="11">
    <location>
        <begin position="808"/>
        <end position="823"/>
    </location>
</feature>